<dbReference type="AlphaFoldDB" id="A0AAW1LAY0"/>
<keyword evidence="2" id="KW-1185">Reference proteome</keyword>
<evidence type="ECO:0008006" key="3">
    <source>
        <dbReference type="Google" id="ProtNLM"/>
    </source>
</evidence>
<dbReference type="Gene3D" id="3.30.420.10">
    <property type="entry name" value="Ribonuclease H-like superfamily/Ribonuclease H"/>
    <property type="match status" value="1"/>
</dbReference>
<gene>
    <name evidence="1" type="ORF">QE152_g13696</name>
</gene>
<accession>A0AAW1LAY0</accession>
<dbReference type="SUPFAM" id="SSF53098">
    <property type="entry name" value="Ribonuclease H-like"/>
    <property type="match status" value="1"/>
</dbReference>
<organism evidence="1 2">
    <name type="scientific">Popillia japonica</name>
    <name type="common">Japanese beetle</name>
    <dbReference type="NCBI Taxonomy" id="7064"/>
    <lineage>
        <taxon>Eukaryota</taxon>
        <taxon>Metazoa</taxon>
        <taxon>Ecdysozoa</taxon>
        <taxon>Arthropoda</taxon>
        <taxon>Hexapoda</taxon>
        <taxon>Insecta</taxon>
        <taxon>Pterygota</taxon>
        <taxon>Neoptera</taxon>
        <taxon>Endopterygota</taxon>
        <taxon>Coleoptera</taxon>
        <taxon>Polyphaga</taxon>
        <taxon>Scarabaeiformia</taxon>
        <taxon>Scarabaeidae</taxon>
        <taxon>Rutelinae</taxon>
        <taxon>Popillia</taxon>
    </lineage>
</organism>
<dbReference type="Proteomes" id="UP001458880">
    <property type="component" value="Unassembled WGS sequence"/>
</dbReference>
<comment type="caution">
    <text evidence="1">The sequence shown here is derived from an EMBL/GenBank/DDBJ whole genome shotgun (WGS) entry which is preliminary data.</text>
</comment>
<sequence length="162" mass="18567">MFDYCAIIYANVSDSLLKKIDVVHNKSLRMCMGYLRSTPIKVILAEACELPLHLESAVEKMKSINISSAVNLLLEIVKLRFEVEILWVKAHSEIIGNEMADETEKLGCECMEVLDHFLVPRDICKSLSRSVQLEFQKEYSDSIIRKFYELIQPKLPQKTQGS</sequence>
<proteinExistence type="predicted"/>
<dbReference type="GO" id="GO:0003676">
    <property type="term" value="F:nucleic acid binding"/>
    <property type="evidence" value="ECO:0007669"/>
    <property type="project" value="InterPro"/>
</dbReference>
<protein>
    <recommendedName>
        <fullName evidence="3">RNase H type-1 domain-containing protein</fullName>
    </recommendedName>
</protein>
<name>A0AAW1LAY0_POPJA</name>
<evidence type="ECO:0000313" key="2">
    <source>
        <dbReference type="Proteomes" id="UP001458880"/>
    </source>
</evidence>
<reference evidence="1 2" key="1">
    <citation type="journal article" date="2024" name="BMC Genomics">
        <title>De novo assembly and annotation of Popillia japonica's genome with initial clues to its potential as an invasive pest.</title>
        <authorList>
            <person name="Cucini C."/>
            <person name="Boschi S."/>
            <person name="Funari R."/>
            <person name="Cardaioli E."/>
            <person name="Iannotti N."/>
            <person name="Marturano G."/>
            <person name="Paoli F."/>
            <person name="Bruttini M."/>
            <person name="Carapelli A."/>
            <person name="Frati F."/>
            <person name="Nardi F."/>
        </authorList>
    </citation>
    <scope>NUCLEOTIDE SEQUENCE [LARGE SCALE GENOMIC DNA]</scope>
    <source>
        <strain evidence="1">DMR45628</strain>
    </source>
</reference>
<dbReference type="InterPro" id="IPR012337">
    <property type="entry name" value="RNaseH-like_sf"/>
</dbReference>
<evidence type="ECO:0000313" key="1">
    <source>
        <dbReference type="EMBL" id="KAK9731380.1"/>
    </source>
</evidence>
<dbReference type="InterPro" id="IPR036397">
    <property type="entry name" value="RNaseH_sf"/>
</dbReference>
<dbReference type="EMBL" id="JASPKY010000133">
    <property type="protein sequence ID" value="KAK9731380.1"/>
    <property type="molecule type" value="Genomic_DNA"/>
</dbReference>